<dbReference type="Gene3D" id="3.40.50.1460">
    <property type="match status" value="1"/>
</dbReference>
<feature type="signal peptide" evidence="1">
    <location>
        <begin position="1"/>
        <end position="20"/>
    </location>
</feature>
<keyword evidence="1" id="KW-0732">Signal</keyword>
<dbReference type="EMBL" id="JAATJM010000002">
    <property type="protein sequence ID" value="NJC41914.1"/>
    <property type="molecule type" value="Genomic_DNA"/>
</dbReference>
<evidence type="ECO:0000256" key="1">
    <source>
        <dbReference type="SAM" id="SignalP"/>
    </source>
</evidence>
<dbReference type="RefSeq" id="WP_168047766.1">
    <property type="nucleotide sequence ID" value="NZ_JAATJM010000002.1"/>
</dbReference>
<evidence type="ECO:0000313" key="2">
    <source>
        <dbReference type="EMBL" id="NJC41914.1"/>
    </source>
</evidence>
<protein>
    <recommendedName>
        <fullName evidence="4">Peptidase C13</fullName>
    </recommendedName>
</protein>
<evidence type="ECO:0008006" key="4">
    <source>
        <dbReference type="Google" id="ProtNLM"/>
    </source>
</evidence>
<dbReference type="GO" id="GO:0006508">
    <property type="term" value="P:proteolysis"/>
    <property type="evidence" value="ECO:0007669"/>
    <property type="project" value="InterPro"/>
</dbReference>
<comment type="caution">
    <text evidence="2">The sequence shown here is derived from an EMBL/GenBank/DDBJ whole genome shotgun (WGS) entry which is preliminary data.</text>
</comment>
<reference evidence="2 3" key="1">
    <citation type="submission" date="2020-03" db="EMBL/GenBank/DDBJ databases">
        <title>Genomic Encyclopedia of Type Strains, Phase IV (KMG-IV): sequencing the most valuable type-strain genomes for metagenomic binning, comparative biology and taxonomic classification.</title>
        <authorList>
            <person name="Goeker M."/>
        </authorList>
    </citation>
    <scope>NUCLEOTIDE SEQUENCE [LARGE SCALE GENOMIC DNA]</scope>
    <source>
        <strain evidence="2 3">DSM 4736</strain>
    </source>
</reference>
<dbReference type="Proteomes" id="UP000587415">
    <property type="component" value="Unassembled WGS sequence"/>
</dbReference>
<keyword evidence="3" id="KW-1185">Reference proteome</keyword>
<proteinExistence type="predicted"/>
<gene>
    <name evidence="2" type="ORF">GGQ87_002209</name>
</gene>
<sequence length="251" mass="26909">MRPGLLLLMLAALLAGPACGESPAPQNAGRFDGWAAAVIAADWRDGDGRPIRAFDNARRDVTRGFLAAGLPRETFVDYSMRPDVTGATTVTEVLDGVSDVTRRATRGCLLYFTSHGSPEGMIFGPDAKLEPSDMANLVRQWCGTRPTVVIVSACYSGIFINALAAPNRMVLTAASRERTSFGCGADEAYPWFDGCVVEALPTATDFLSLAAGARACVARKEQEAGITLTSDPQLFVGSEMQLRLPTLRFER</sequence>
<dbReference type="InterPro" id="IPR001096">
    <property type="entry name" value="Peptidase_C13"/>
</dbReference>
<name>A0A7X6BPF2_9CAUL</name>
<dbReference type="AlphaFoldDB" id="A0A7X6BPF2"/>
<accession>A0A7X6BPF2</accession>
<dbReference type="SUPFAM" id="SSF52129">
    <property type="entry name" value="Caspase-like"/>
    <property type="match status" value="1"/>
</dbReference>
<evidence type="ECO:0000313" key="3">
    <source>
        <dbReference type="Proteomes" id="UP000587415"/>
    </source>
</evidence>
<dbReference type="Pfam" id="PF01650">
    <property type="entry name" value="Peptidase_C13"/>
    <property type="match status" value="1"/>
</dbReference>
<dbReference type="InterPro" id="IPR029030">
    <property type="entry name" value="Caspase-like_dom_sf"/>
</dbReference>
<feature type="chain" id="PRO_5031366356" description="Peptidase C13" evidence="1">
    <location>
        <begin position="21"/>
        <end position="251"/>
    </location>
</feature>
<organism evidence="2 3">
    <name type="scientific">Brevundimonas alba</name>
    <dbReference type="NCBI Taxonomy" id="74314"/>
    <lineage>
        <taxon>Bacteria</taxon>
        <taxon>Pseudomonadati</taxon>
        <taxon>Pseudomonadota</taxon>
        <taxon>Alphaproteobacteria</taxon>
        <taxon>Caulobacterales</taxon>
        <taxon>Caulobacteraceae</taxon>
        <taxon>Brevundimonas</taxon>
    </lineage>
</organism>
<dbReference type="GO" id="GO:0008233">
    <property type="term" value="F:peptidase activity"/>
    <property type="evidence" value="ECO:0007669"/>
    <property type="project" value="InterPro"/>
</dbReference>